<dbReference type="GO" id="GO:0003723">
    <property type="term" value="F:RNA binding"/>
    <property type="evidence" value="ECO:0007669"/>
    <property type="project" value="InterPro"/>
</dbReference>
<dbReference type="AlphaFoldDB" id="A0A1L6MXC3"/>
<dbReference type="InterPro" id="IPR036986">
    <property type="entry name" value="S4_RNA-bd_sf"/>
</dbReference>
<dbReference type="InterPro" id="IPR020103">
    <property type="entry name" value="PsdUridine_synth_cat_dom_sf"/>
</dbReference>
<feature type="domain" description="Pseudouridine synthase RsuA/RluA-like" evidence="3">
    <location>
        <begin position="105"/>
        <end position="266"/>
    </location>
</feature>
<evidence type="ECO:0000313" key="4">
    <source>
        <dbReference type="EMBL" id="APS00223.1"/>
    </source>
</evidence>
<dbReference type="RefSeq" id="WP_075276887.1">
    <property type="nucleotide sequence ID" value="NZ_CP016908.1"/>
</dbReference>
<dbReference type="PANTHER" id="PTHR21600">
    <property type="entry name" value="MITOCHONDRIAL RNA PSEUDOURIDINE SYNTHASE"/>
    <property type="match status" value="1"/>
</dbReference>
<gene>
    <name evidence="4" type="ORF">BCY86_05660</name>
</gene>
<dbReference type="Gene3D" id="3.30.2350.10">
    <property type="entry name" value="Pseudouridine synthase"/>
    <property type="match status" value="1"/>
</dbReference>
<dbReference type="InterPro" id="IPR006145">
    <property type="entry name" value="PsdUridine_synth_RsuA/RluA"/>
</dbReference>
<sequence length="350" mass="40390">MSRIRVSDEECISPPDMPDNAIRSVFQVAPEQAGQRVDVFLRHELRRTSRTRAQKIIRMSAYDEQGRRVRPGERVRAKQKITLWRPPWDESEVPTDIPILYEDQHLLAVNKPAHLPVHPTARYHHNTLIKLLQVSRPGQYLVLAHRLDRETSGVILVAKTPTCDRLLKRQFERRQGLEKEYVAFTCGIPQWEPKEAIFRCEKKMELDPASLSKVKMHISEGSSALSATTCFLLQEIAQGPQGKRYAKVQCLLESGRQHQIRLHLASLGAFIVGDKLYGLDETYFMRAADGELKEEDWEQLELPRHALHAIRFQGEHPITKKPFDIYAPLAEDMKVFWGKQTPLWKNPNGR</sequence>
<evidence type="ECO:0000259" key="3">
    <source>
        <dbReference type="Pfam" id="PF00849"/>
    </source>
</evidence>
<dbReference type="PANTHER" id="PTHR21600:SF87">
    <property type="entry name" value="RNA PSEUDOURIDYLATE SYNTHASE DOMAIN-CONTAINING PROTEIN 1"/>
    <property type="match status" value="1"/>
</dbReference>
<dbReference type="EMBL" id="CP016908">
    <property type="protein sequence ID" value="APS00223.1"/>
    <property type="molecule type" value="Genomic_DNA"/>
</dbReference>
<dbReference type="CDD" id="cd02869">
    <property type="entry name" value="PseudoU_synth_RluA_like"/>
    <property type="match status" value="1"/>
</dbReference>
<proteinExistence type="inferred from homology"/>
<protein>
    <recommendedName>
        <fullName evidence="3">Pseudouridine synthase RsuA/RluA-like domain-containing protein</fullName>
    </recommendedName>
</protein>
<dbReference type="SUPFAM" id="SSF55120">
    <property type="entry name" value="Pseudouridine synthase"/>
    <property type="match status" value="1"/>
</dbReference>
<dbReference type="Gene3D" id="3.10.290.10">
    <property type="entry name" value="RNA-binding S4 domain"/>
    <property type="match status" value="1"/>
</dbReference>
<name>A0A1L6MXC3_9BACT</name>
<organism evidence="4 5">
    <name type="scientific">Pajaroellobacter abortibovis</name>
    <dbReference type="NCBI Taxonomy" id="1882918"/>
    <lineage>
        <taxon>Bacteria</taxon>
        <taxon>Pseudomonadati</taxon>
        <taxon>Myxococcota</taxon>
        <taxon>Polyangia</taxon>
        <taxon>Polyangiales</taxon>
        <taxon>Polyangiaceae</taxon>
    </lineage>
</organism>
<comment type="similarity">
    <text evidence="1">Belongs to the pseudouridine synthase RluA family.</text>
</comment>
<dbReference type="GO" id="GO:0009982">
    <property type="term" value="F:pseudouridine synthase activity"/>
    <property type="evidence" value="ECO:0007669"/>
    <property type="project" value="InterPro"/>
</dbReference>
<evidence type="ECO:0000256" key="1">
    <source>
        <dbReference type="ARBA" id="ARBA00010876"/>
    </source>
</evidence>
<dbReference type="STRING" id="1882918.BCY86_05660"/>
<keyword evidence="5" id="KW-1185">Reference proteome</keyword>
<dbReference type="OrthoDB" id="128480at2"/>
<accession>A0A1L6MXC3</accession>
<dbReference type="Pfam" id="PF00849">
    <property type="entry name" value="PseudoU_synth_2"/>
    <property type="match status" value="1"/>
</dbReference>
<evidence type="ECO:0000313" key="5">
    <source>
        <dbReference type="Proteomes" id="UP000185544"/>
    </source>
</evidence>
<keyword evidence="2" id="KW-0413">Isomerase</keyword>
<dbReference type="GO" id="GO:0140098">
    <property type="term" value="F:catalytic activity, acting on RNA"/>
    <property type="evidence" value="ECO:0007669"/>
    <property type="project" value="UniProtKB-ARBA"/>
</dbReference>
<dbReference type="PROSITE" id="PS01129">
    <property type="entry name" value="PSI_RLU"/>
    <property type="match status" value="1"/>
</dbReference>
<dbReference type="KEGG" id="pabo:BCY86_05660"/>
<dbReference type="Proteomes" id="UP000185544">
    <property type="component" value="Chromosome"/>
</dbReference>
<dbReference type="InterPro" id="IPR050188">
    <property type="entry name" value="RluA_PseudoU_synthase"/>
</dbReference>
<dbReference type="GO" id="GO:0000455">
    <property type="term" value="P:enzyme-directed rRNA pseudouridine synthesis"/>
    <property type="evidence" value="ECO:0007669"/>
    <property type="project" value="TreeGrafter"/>
</dbReference>
<dbReference type="InterPro" id="IPR006224">
    <property type="entry name" value="PsdUridine_synth_RluA-like_CS"/>
</dbReference>
<dbReference type="CDD" id="cd00165">
    <property type="entry name" value="S4"/>
    <property type="match status" value="1"/>
</dbReference>
<reference evidence="4 5" key="1">
    <citation type="submission" date="2016-08" db="EMBL/GenBank/DDBJ databases">
        <title>Identification and validation of antigenic proteins from Pajaroellobacter abortibovis using de-novo genome sequence assembly and reverse vaccinology.</title>
        <authorList>
            <person name="Welly B.T."/>
            <person name="Miller M.R."/>
            <person name="Stott J.L."/>
            <person name="Blanchard M.T."/>
            <person name="Islas-Trejo A.D."/>
            <person name="O'Rourke S.M."/>
            <person name="Young A.E."/>
            <person name="Medrano J.F."/>
            <person name="Van Eenennaam A.L."/>
        </authorList>
    </citation>
    <scope>NUCLEOTIDE SEQUENCE [LARGE SCALE GENOMIC DNA]</scope>
    <source>
        <strain evidence="4 5">BTF92-0548A/99-0131</strain>
    </source>
</reference>
<evidence type="ECO:0000256" key="2">
    <source>
        <dbReference type="ARBA" id="ARBA00023235"/>
    </source>
</evidence>